<reference evidence="2" key="1">
    <citation type="submission" date="2021-04" db="EMBL/GenBank/DDBJ databases">
        <authorList>
            <person name="Tunstrom K."/>
        </authorList>
    </citation>
    <scope>NUCLEOTIDE SEQUENCE</scope>
</reference>
<evidence type="ECO:0000313" key="2">
    <source>
        <dbReference type="EMBL" id="CAG5006439.1"/>
    </source>
</evidence>
<dbReference type="AlphaFoldDB" id="A0A8S3X867"/>
<keyword evidence="1" id="KW-0175">Coiled coil</keyword>
<protein>
    <submittedName>
        <fullName evidence="2">(apollo) hypothetical protein</fullName>
    </submittedName>
</protein>
<proteinExistence type="predicted"/>
<dbReference type="OrthoDB" id="6627680at2759"/>
<comment type="caution">
    <text evidence="2">The sequence shown here is derived from an EMBL/GenBank/DDBJ whole genome shotgun (WGS) entry which is preliminary data.</text>
</comment>
<dbReference type="EMBL" id="CAJQZP010000980">
    <property type="protein sequence ID" value="CAG5006439.1"/>
    <property type="molecule type" value="Genomic_DNA"/>
</dbReference>
<keyword evidence="3" id="KW-1185">Reference proteome</keyword>
<dbReference type="Proteomes" id="UP000691718">
    <property type="component" value="Unassembled WGS sequence"/>
</dbReference>
<evidence type="ECO:0000256" key="1">
    <source>
        <dbReference type="SAM" id="Coils"/>
    </source>
</evidence>
<sequence>MAADKICCVSGCTKSREDGYVTKPKRTQISTKINVLKKKLKSMNIENEKYSKMLKKAMNLSENTTFLKAIKSFTSIATIFTMLQFRECGKHKMGR</sequence>
<organism evidence="2 3">
    <name type="scientific">Parnassius apollo</name>
    <name type="common">Apollo butterfly</name>
    <name type="synonym">Papilio apollo</name>
    <dbReference type="NCBI Taxonomy" id="110799"/>
    <lineage>
        <taxon>Eukaryota</taxon>
        <taxon>Metazoa</taxon>
        <taxon>Ecdysozoa</taxon>
        <taxon>Arthropoda</taxon>
        <taxon>Hexapoda</taxon>
        <taxon>Insecta</taxon>
        <taxon>Pterygota</taxon>
        <taxon>Neoptera</taxon>
        <taxon>Endopterygota</taxon>
        <taxon>Lepidoptera</taxon>
        <taxon>Glossata</taxon>
        <taxon>Ditrysia</taxon>
        <taxon>Papilionoidea</taxon>
        <taxon>Papilionidae</taxon>
        <taxon>Parnassiinae</taxon>
        <taxon>Parnassini</taxon>
        <taxon>Parnassius</taxon>
        <taxon>Parnassius</taxon>
    </lineage>
</organism>
<accession>A0A8S3X867</accession>
<name>A0A8S3X867_PARAO</name>
<evidence type="ECO:0000313" key="3">
    <source>
        <dbReference type="Proteomes" id="UP000691718"/>
    </source>
</evidence>
<gene>
    <name evidence="2" type="ORF">PAPOLLO_LOCUS14750</name>
</gene>
<feature type="coiled-coil region" evidence="1">
    <location>
        <begin position="33"/>
        <end position="60"/>
    </location>
</feature>